<dbReference type="SUPFAM" id="SSF51735">
    <property type="entry name" value="NAD(P)-binding Rossmann-fold domains"/>
    <property type="match status" value="1"/>
</dbReference>
<dbReference type="Gene3D" id="3.40.50.720">
    <property type="entry name" value="NAD(P)-binding Rossmann-like Domain"/>
    <property type="match status" value="1"/>
</dbReference>
<feature type="domain" description="Thioesterase" evidence="2">
    <location>
        <begin position="202"/>
        <end position="441"/>
    </location>
</feature>
<feature type="domain" description="Ketoreductase (KR)" evidence="3">
    <location>
        <begin position="11"/>
        <end position="63"/>
    </location>
</feature>
<proteinExistence type="inferred from homology"/>
<name>A0AAW1S7K8_9CHLO</name>
<evidence type="ECO:0000313" key="5">
    <source>
        <dbReference type="Proteomes" id="UP001445335"/>
    </source>
</evidence>
<dbReference type="PANTHER" id="PTHR11487">
    <property type="entry name" value="THIOESTERASE"/>
    <property type="match status" value="1"/>
</dbReference>
<dbReference type="GO" id="GO:0008610">
    <property type="term" value="P:lipid biosynthetic process"/>
    <property type="evidence" value="ECO:0007669"/>
    <property type="project" value="TreeGrafter"/>
</dbReference>
<dbReference type="Pfam" id="PF08659">
    <property type="entry name" value="KR"/>
    <property type="match status" value="1"/>
</dbReference>
<dbReference type="Gene3D" id="3.40.50.1820">
    <property type="entry name" value="alpha/beta hydrolase"/>
    <property type="match status" value="2"/>
</dbReference>
<evidence type="ECO:0000259" key="2">
    <source>
        <dbReference type="Pfam" id="PF00975"/>
    </source>
</evidence>
<gene>
    <name evidence="4" type="ORF">WJX81_002144</name>
</gene>
<evidence type="ECO:0000256" key="1">
    <source>
        <dbReference type="ARBA" id="ARBA00007169"/>
    </source>
</evidence>
<reference evidence="4 5" key="1">
    <citation type="journal article" date="2024" name="Nat. Commun.">
        <title>Phylogenomics reveals the evolutionary origins of lichenization in chlorophyte algae.</title>
        <authorList>
            <person name="Puginier C."/>
            <person name="Libourel C."/>
            <person name="Otte J."/>
            <person name="Skaloud P."/>
            <person name="Haon M."/>
            <person name="Grisel S."/>
            <person name="Petersen M."/>
            <person name="Berrin J.G."/>
            <person name="Delaux P.M."/>
            <person name="Dal Grande F."/>
            <person name="Keller J."/>
        </authorList>
    </citation>
    <scope>NUCLEOTIDE SEQUENCE [LARGE SCALE GENOMIC DNA]</scope>
    <source>
        <strain evidence="4 5">SAG 245.80</strain>
    </source>
</reference>
<dbReference type="InterPro" id="IPR029058">
    <property type="entry name" value="AB_hydrolase_fold"/>
</dbReference>
<sequence length="657" mass="68954">MELKLTVAGLPLAWSATFSSVSALAGFSGHADYCAANAVADALASSAAERGITALSVQWGAWSSVGMAAQKHPGSADQAAALGMLPPADGMAALAALLAAANTGTAAGMRGAAAPAYWRLLLRGAPGRTPAMFAAERLGVQLAALLEDPEGATVRCLAREAHALLKDCAGAGGGVSGSSAGASAPAARSAWIAPAPSIVRMRLFCLPYAGGVSENVFARWAALVPACIQVCPVEIPGRGRRECEPALTDAAKLARVLAHSLPLQDKPYALMGVCLGAIVAYELARAVEAESLAPAPLALFVAAASPPDLYARAVMKLYLTRELLAGDPAPTEEVLAKLRGWRDLPRETVMLVFEKGNFAGLDAMRRSERLFNRVAPMGVADIAMAVQYRHVPRPPLCGVRLTAFDGLADATIERGNMARWRAFTDGPCRTVPVAGDHYFVTTHYREDKPYALFGACLGAIVAYELARVVEADALAPPPVALFVAAVSPPHLYAGAVTRLYLPPGAPPAGGAAAAAEGVLAKLRGWESLPRETVMLVFEKGNFAGLDEMKRNERLFARVAPMGVADIIMAVQYRHVPRPPLCGMPVLALEGLADATIDPAAMAQWAGYTSGRFRVVPLMGDHYFVSSRFREVVDIVSEELLDIQSAQAGGILGEHSWV</sequence>
<dbReference type="Pfam" id="PF00975">
    <property type="entry name" value="Thioesterase"/>
    <property type="match status" value="2"/>
</dbReference>
<dbReference type="InterPro" id="IPR001031">
    <property type="entry name" value="Thioesterase"/>
</dbReference>
<dbReference type="Proteomes" id="UP001445335">
    <property type="component" value="Unassembled WGS sequence"/>
</dbReference>
<dbReference type="InterPro" id="IPR013968">
    <property type="entry name" value="PKS_KR"/>
</dbReference>
<accession>A0AAW1S7K8</accession>
<dbReference type="EMBL" id="JALJOU010000010">
    <property type="protein sequence ID" value="KAK9841775.1"/>
    <property type="molecule type" value="Genomic_DNA"/>
</dbReference>
<organism evidence="4 5">
    <name type="scientific">Elliptochloris bilobata</name>
    <dbReference type="NCBI Taxonomy" id="381761"/>
    <lineage>
        <taxon>Eukaryota</taxon>
        <taxon>Viridiplantae</taxon>
        <taxon>Chlorophyta</taxon>
        <taxon>core chlorophytes</taxon>
        <taxon>Trebouxiophyceae</taxon>
        <taxon>Trebouxiophyceae incertae sedis</taxon>
        <taxon>Elliptochloris clade</taxon>
        <taxon>Elliptochloris</taxon>
    </lineage>
</organism>
<evidence type="ECO:0000313" key="4">
    <source>
        <dbReference type="EMBL" id="KAK9841775.1"/>
    </source>
</evidence>
<dbReference type="InterPro" id="IPR012223">
    <property type="entry name" value="TEII"/>
</dbReference>
<comment type="similarity">
    <text evidence="1">Belongs to the thioesterase family.</text>
</comment>
<evidence type="ECO:0008006" key="6">
    <source>
        <dbReference type="Google" id="ProtNLM"/>
    </source>
</evidence>
<dbReference type="SUPFAM" id="SSF53474">
    <property type="entry name" value="alpha/beta-Hydrolases"/>
    <property type="match status" value="2"/>
</dbReference>
<feature type="domain" description="Thioesterase" evidence="2">
    <location>
        <begin position="446"/>
        <end position="636"/>
    </location>
</feature>
<keyword evidence="5" id="KW-1185">Reference proteome</keyword>
<protein>
    <recommendedName>
        <fullName evidence="6">Thioesterase domain-containing protein</fullName>
    </recommendedName>
</protein>
<dbReference type="PANTHER" id="PTHR11487:SF0">
    <property type="entry name" value="S-ACYL FATTY ACID SYNTHASE THIOESTERASE, MEDIUM CHAIN"/>
    <property type="match status" value="1"/>
</dbReference>
<dbReference type="InterPro" id="IPR036291">
    <property type="entry name" value="NAD(P)-bd_dom_sf"/>
</dbReference>
<comment type="caution">
    <text evidence="4">The sequence shown here is derived from an EMBL/GenBank/DDBJ whole genome shotgun (WGS) entry which is preliminary data.</text>
</comment>
<evidence type="ECO:0000259" key="3">
    <source>
        <dbReference type="Pfam" id="PF08659"/>
    </source>
</evidence>
<dbReference type="AlphaFoldDB" id="A0AAW1S7K8"/>